<keyword evidence="2" id="KW-0067">ATP-binding</keyword>
<dbReference type="InterPro" id="IPR050625">
    <property type="entry name" value="ParA/MinD_ATPase"/>
</dbReference>
<dbReference type="PANTHER" id="PTHR43384">
    <property type="entry name" value="SEPTUM SITE-DETERMINING PROTEIN MIND HOMOLOG, CHLOROPLASTIC-RELATED"/>
    <property type="match status" value="1"/>
</dbReference>
<dbReference type="InterPro" id="IPR002586">
    <property type="entry name" value="CobQ/CobB/MinD/ParA_Nub-bd_dom"/>
</dbReference>
<sequence length="276" mass="30285">MAKKVDRHQSSPRVICVTSGKGGVGKTNITANLAYALAAAGQRVLVLDADLNLANIDVLLGLTPRYNLHHVFTGEKTLPEVMIPGPGGIKILPGASGIMELAALNEEQRLYFLTEMTALEDKIDVMLIDTGAGINDNVIYFNLAAQERIVVLTPEPTSLTDAYALIKVLSTRHNVKRFKIIINMALSKSEAMDVFRQLYKVCDQFLETLSLDFIGHIPYDKLLTVAVRGQRLVNEKFPDAEASVMLRQAAAVLLSGGSEQVTDGNIKFFWNRVLEC</sequence>
<dbReference type="PANTHER" id="PTHR43384:SF4">
    <property type="entry name" value="CELLULOSE BIOSYNTHESIS PROTEIN BCSQ-RELATED"/>
    <property type="match status" value="1"/>
</dbReference>
<protein>
    <submittedName>
        <fullName evidence="4">Flagellar synthesis regulator FleN</fullName>
    </submittedName>
</protein>
<dbReference type="Gene3D" id="3.40.50.300">
    <property type="entry name" value="P-loop containing nucleotide triphosphate hydrolases"/>
    <property type="match status" value="1"/>
</dbReference>
<dbReference type="GO" id="GO:0051782">
    <property type="term" value="P:negative regulation of cell division"/>
    <property type="evidence" value="ECO:0007669"/>
    <property type="project" value="TreeGrafter"/>
</dbReference>
<dbReference type="AlphaFoldDB" id="A0A3B0VBR1"/>
<evidence type="ECO:0000313" key="4">
    <source>
        <dbReference type="EMBL" id="VAW36322.1"/>
    </source>
</evidence>
<accession>A0A3B0VBR1</accession>
<evidence type="ECO:0000256" key="2">
    <source>
        <dbReference type="ARBA" id="ARBA00022840"/>
    </source>
</evidence>
<evidence type="ECO:0000256" key="1">
    <source>
        <dbReference type="ARBA" id="ARBA00022741"/>
    </source>
</evidence>
<organism evidence="4">
    <name type="scientific">hydrothermal vent metagenome</name>
    <dbReference type="NCBI Taxonomy" id="652676"/>
    <lineage>
        <taxon>unclassified sequences</taxon>
        <taxon>metagenomes</taxon>
        <taxon>ecological metagenomes</taxon>
    </lineage>
</organism>
<dbReference type="Pfam" id="PF01656">
    <property type="entry name" value="CbiA"/>
    <property type="match status" value="1"/>
</dbReference>
<evidence type="ECO:0000259" key="3">
    <source>
        <dbReference type="Pfam" id="PF01656"/>
    </source>
</evidence>
<dbReference type="EMBL" id="UOEX01000169">
    <property type="protein sequence ID" value="VAW36322.1"/>
    <property type="molecule type" value="Genomic_DNA"/>
</dbReference>
<keyword evidence="4" id="KW-0282">Flagellum</keyword>
<dbReference type="PIRSF" id="PIRSF003092">
    <property type="entry name" value="MinD"/>
    <property type="match status" value="1"/>
</dbReference>
<dbReference type="GO" id="GO:0009898">
    <property type="term" value="C:cytoplasmic side of plasma membrane"/>
    <property type="evidence" value="ECO:0007669"/>
    <property type="project" value="TreeGrafter"/>
</dbReference>
<keyword evidence="1" id="KW-0547">Nucleotide-binding</keyword>
<dbReference type="InterPro" id="IPR027417">
    <property type="entry name" value="P-loop_NTPase"/>
</dbReference>
<keyword evidence="4" id="KW-0966">Cell projection</keyword>
<dbReference type="GO" id="GO:0005829">
    <property type="term" value="C:cytosol"/>
    <property type="evidence" value="ECO:0007669"/>
    <property type="project" value="TreeGrafter"/>
</dbReference>
<dbReference type="GO" id="GO:0016887">
    <property type="term" value="F:ATP hydrolysis activity"/>
    <property type="evidence" value="ECO:0007669"/>
    <property type="project" value="TreeGrafter"/>
</dbReference>
<dbReference type="GO" id="GO:0005524">
    <property type="term" value="F:ATP binding"/>
    <property type="evidence" value="ECO:0007669"/>
    <property type="project" value="UniProtKB-KW"/>
</dbReference>
<dbReference type="InterPro" id="IPR033875">
    <property type="entry name" value="FlhG"/>
</dbReference>
<dbReference type="SUPFAM" id="SSF52540">
    <property type="entry name" value="P-loop containing nucleoside triphosphate hydrolases"/>
    <property type="match status" value="1"/>
</dbReference>
<proteinExistence type="predicted"/>
<dbReference type="CDD" id="cd02038">
    <property type="entry name" value="FlhG-like"/>
    <property type="match status" value="1"/>
</dbReference>
<keyword evidence="4" id="KW-0969">Cilium</keyword>
<reference evidence="4" key="1">
    <citation type="submission" date="2018-06" db="EMBL/GenBank/DDBJ databases">
        <authorList>
            <person name="Zhirakovskaya E."/>
        </authorList>
    </citation>
    <scope>NUCLEOTIDE SEQUENCE</scope>
</reference>
<gene>
    <name evidence="4" type="ORF">MNBD_DELTA03-978</name>
</gene>
<feature type="domain" description="CobQ/CobB/MinD/ParA nucleotide binding" evidence="3">
    <location>
        <begin position="15"/>
        <end position="224"/>
    </location>
</feature>
<dbReference type="InterPro" id="IPR025501">
    <property type="entry name" value="MinD_FleN"/>
</dbReference>
<name>A0A3B0VBR1_9ZZZZ</name>